<proteinExistence type="predicted"/>
<sequence length="68" mass="8278">MSLNNVISSMKLKNTTKFNIKLSGSLYEIKRKLNKLNQARKNKLQFFKNYYEIENYYKKFLNDKKIYS</sequence>
<evidence type="ECO:0000313" key="1">
    <source>
        <dbReference type="EMBL" id="RNA32391.1"/>
    </source>
</evidence>
<accession>A0A3M7S9E8</accession>
<organism evidence="1 2">
    <name type="scientific">Brachionus plicatilis</name>
    <name type="common">Marine rotifer</name>
    <name type="synonym">Brachionus muelleri</name>
    <dbReference type="NCBI Taxonomy" id="10195"/>
    <lineage>
        <taxon>Eukaryota</taxon>
        <taxon>Metazoa</taxon>
        <taxon>Spiralia</taxon>
        <taxon>Gnathifera</taxon>
        <taxon>Rotifera</taxon>
        <taxon>Eurotatoria</taxon>
        <taxon>Monogononta</taxon>
        <taxon>Pseudotrocha</taxon>
        <taxon>Ploima</taxon>
        <taxon>Brachionidae</taxon>
        <taxon>Brachionus</taxon>
    </lineage>
</organism>
<name>A0A3M7S9E8_BRAPC</name>
<dbReference type="EMBL" id="REGN01001806">
    <property type="protein sequence ID" value="RNA32391.1"/>
    <property type="molecule type" value="Genomic_DNA"/>
</dbReference>
<gene>
    <name evidence="1" type="ORF">BpHYR1_052354</name>
</gene>
<keyword evidence="2" id="KW-1185">Reference proteome</keyword>
<protein>
    <submittedName>
        <fullName evidence="1">Uncharacterized protein</fullName>
    </submittedName>
</protein>
<comment type="caution">
    <text evidence="1">The sequence shown here is derived from an EMBL/GenBank/DDBJ whole genome shotgun (WGS) entry which is preliminary data.</text>
</comment>
<dbReference type="Proteomes" id="UP000276133">
    <property type="component" value="Unassembled WGS sequence"/>
</dbReference>
<reference evidence="1 2" key="1">
    <citation type="journal article" date="2018" name="Sci. Rep.">
        <title>Genomic signatures of local adaptation to the degree of environmental predictability in rotifers.</title>
        <authorList>
            <person name="Franch-Gras L."/>
            <person name="Hahn C."/>
            <person name="Garcia-Roger E.M."/>
            <person name="Carmona M.J."/>
            <person name="Serra M."/>
            <person name="Gomez A."/>
        </authorList>
    </citation>
    <scope>NUCLEOTIDE SEQUENCE [LARGE SCALE GENOMIC DNA]</scope>
    <source>
        <strain evidence="1">HYR1</strain>
    </source>
</reference>
<evidence type="ECO:0000313" key="2">
    <source>
        <dbReference type="Proteomes" id="UP000276133"/>
    </source>
</evidence>
<dbReference type="AlphaFoldDB" id="A0A3M7S9E8"/>